<dbReference type="GO" id="GO:0009165">
    <property type="term" value="P:nucleotide biosynthetic process"/>
    <property type="evidence" value="ECO:0007669"/>
    <property type="project" value="UniProtKB-KW"/>
</dbReference>
<evidence type="ECO:0000256" key="9">
    <source>
        <dbReference type="SAM" id="MobiDB-lite"/>
    </source>
</evidence>
<dbReference type="InterPro" id="IPR027417">
    <property type="entry name" value="P-loop_NTPase"/>
</dbReference>
<proteinExistence type="inferred from homology"/>
<feature type="compositionally biased region" description="Gly residues" evidence="9">
    <location>
        <begin position="396"/>
        <end position="406"/>
    </location>
</feature>
<evidence type="ECO:0000256" key="1">
    <source>
        <dbReference type="ARBA" id="ARBA00001947"/>
    </source>
</evidence>
<dbReference type="InterPro" id="IPR002125">
    <property type="entry name" value="CMP_dCMP_dom"/>
</dbReference>
<dbReference type="Gene3D" id="3.40.140.10">
    <property type="entry name" value="Cytidine Deaminase, domain 2"/>
    <property type="match status" value="1"/>
</dbReference>
<dbReference type="InterPro" id="IPR015517">
    <property type="entry name" value="dCMP_deaminase-rel"/>
</dbReference>
<dbReference type="Pfam" id="PF00383">
    <property type="entry name" value="dCMP_cyt_deam_1"/>
    <property type="match status" value="1"/>
</dbReference>
<dbReference type="InterPro" id="IPR016192">
    <property type="entry name" value="APOBEC/CMP_deaminase_Zn-bd"/>
</dbReference>
<dbReference type="SUPFAM" id="SSF53927">
    <property type="entry name" value="Cytidine deaminase-like"/>
    <property type="match status" value="1"/>
</dbReference>
<keyword evidence="5" id="KW-0378">Hydrolase</keyword>
<feature type="compositionally biased region" description="Low complexity" evidence="9">
    <location>
        <begin position="428"/>
        <end position="443"/>
    </location>
</feature>
<dbReference type="PROSITE" id="PS00903">
    <property type="entry name" value="CYT_DCMP_DEAMINASES_1"/>
    <property type="match status" value="1"/>
</dbReference>
<feature type="region of interest" description="Disordered" evidence="9">
    <location>
        <begin position="425"/>
        <end position="613"/>
    </location>
</feature>
<dbReference type="EC" id="3.5.4.12" evidence="7"/>
<gene>
    <name evidence="11" type="ORF">Cvel_11700</name>
</gene>
<dbReference type="GO" id="GO:0004132">
    <property type="term" value="F:dCMP deaminase activity"/>
    <property type="evidence" value="ECO:0007669"/>
    <property type="project" value="UniProtKB-EC"/>
</dbReference>
<dbReference type="PANTHER" id="PTHR11086:SF18">
    <property type="entry name" value="DEOXYCYTIDYLATE DEAMINASE"/>
    <property type="match status" value="1"/>
</dbReference>
<keyword evidence="4" id="KW-0545">Nucleotide biosynthesis</keyword>
<evidence type="ECO:0000256" key="8">
    <source>
        <dbReference type="ARBA" id="ARBA00041763"/>
    </source>
</evidence>
<dbReference type="PANTHER" id="PTHR11086">
    <property type="entry name" value="DEOXYCYTIDYLATE DEAMINASE-RELATED"/>
    <property type="match status" value="1"/>
</dbReference>
<feature type="region of interest" description="Disordered" evidence="9">
    <location>
        <begin position="396"/>
        <end position="415"/>
    </location>
</feature>
<feature type="compositionally biased region" description="Basic and acidic residues" evidence="9">
    <location>
        <begin position="445"/>
        <end position="455"/>
    </location>
</feature>
<evidence type="ECO:0000256" key="3">
    <source>
        <dbReference type="ARBA" id="ARBA00022723"/>
    </source>
</evidence>
<feature type="region of interest" description="Disordered" evidence="9">
    <location>
        <begin position="139"/>
        <end position="158"/>
    </location>
</feature>
<feature type="compositionally biased region" description="Gly residues" evidence="9">
    <location>
        <begin position="589"/>
        <end position="613"/>
    </location>
</feature>
<keyword evidence="6" id="KW-0862">Zinc</keyword>
<evidence type="ECO:0000256" key="6">
    <source>
        <dbReference type="ARBA" id="ARBA00022833"/>
    </source>
</evidence>
<evidence type="ECO:0000256" key="4">
    <source>
        <dbReference type="ARBA" id="ARBA00022727"/>
    </source>
</evidence>
<name>A0A0G4I7X1_9ALVE</name>
<keyword evidence="3" id="KW-0479">Metal-binding</keyword>
<dbReference type="CDD" id="cd01286">
    <property type="entry name" value="deoxycytidylate_deaminase"/>
    <property type="match status" value="1"/>
</dbReference>
<evidence type="ECO:0000256" key="5">
    <source>
        <dbReference type="ARBA" id="ARBA00022801"/>
    </source>
</evidence>
<protein>
    <recommendedName>
        <fullName evidence="8">dCMP deaminase</fullName>
        <ecNumber evidence="7">3.5.4.12</ecNumber>
    </recommendedName>
    <alternativeName>
        <fullName evidence="8">dCMP deaminase</fullName>
    </alternativeName>
</protein>
<reference evidence="11" key="1">
    <citation type="submission" date="2014-11" db="EMBL/GenBank/DDBJ databases">
        <authorList>
            <person name="Otto D Thomas"/>
            <person name="Naeem Raeece"/>
        </authorList>
    </citation>
    <scope>NUCLEOTIDE SEQUENCE</scope>
</reference>
<feature type="compositionally biased region" description="Polar residues" evidence="9">
    <location>
        <begin position="529"/>
        <end position="538"/>
    </location>
</feature>
<evidence type="ECO:0000256" key="2">
    <source>
        <dbReference type="ARBA" id="ARBA00006576"/>
    </source>
</evidence>
<dbReference type="GO" id="GO:0008270">
    <property type="term" value="F:zinc ion binding"/>
    <property type="evidence" value="ECO:0007669"/>
    <property type="project" value="InterPro"/>
</dbReference>
<evidence type="ECO:0000313" key="11">
    <source>
        <dbReference type="EMBL" id="CEM53065.1"/>
    </source>
</evidence>
<dbReference type="GO" id="GO:0005737">
    <property type="term" value="C:cytoplasm"/>
    <property type="evidence" value="ECO:0007669"/>
    <property type="project" value="TreeGrafter"/>
</dbReference>
<evidence type="ECO:0000256" key="7">
    <source>
        <dbReference type="ARBA" id="ARBA00038938"/>
    </source>
</evidence>
<comment type="cofactor">
    <cofactor evidence="1">
        <name>Zn(2+)</name>
        <dbReference type="ChEBI" id="CHEBI:29105"/>
    </cofactor>
</comment>
<dbReference type="AlphaFoldDB" id="A0A0G4I7X1"/>
<evidence type="ECO:0000259" key="10">
    <source>
        <dbReference type="PROSITE" id="PS51747"/>
    </source>
</evidence>
<dbReference type="PhylomeDB" id="A0A0G4I7X1"/>
<accession>A0A0G4I7X1</accession>
<feature type="compositionally biased region" description="Basic and acidic residues" evidence="9">
    <location>
        <begin position="548"/>
        <end position="560"/>
    </location>
</feature>
<dbReference type="PROSITE" id="PS51747">
    <property type="entry name" value="CYT_DCMP_DEAMINASES_2"/>
    <property type="match status" value="1"/>
</dbReference>
<comment type="similarity">
    <text evidence="2">Belongs to the cytidine and deoxycytidylate deaminase family.</text>
</comment>
<organism evidence="11">
    <name type="scientific">Chromera velia CCMP2878</name>
    <dbReference type="NCBI Taxonomy" id="1169474"/>
    <lineage>
        <taxon>Eukaryota</taxon>
        <taxon>Sar</taxon>
        <taxon>Alveolata</taxon>
        <taxon>Colpodellida</taxon>
        <taxon>Chromeraceae</taxon>
        <taxon>Chromera</taxon>
    </lineage>
</organism>
<sequence length="613" mass="65543">MVVLGLCGPVASGKDELLQTLVHKCGFASLDLHQFLSNDPDEGAGSDHAEGVEEKAAEGALQFLMQNDRWRKDWVIVLRFPGAVAAFRRRPFFLLVSVDAPLGKRLSFFASRLSREQKREALGEGEGRVVLETGREATKEIDRQSDLQTGKDGREHQEAGFVSVSPSLAIVEEFIAREDALCHDRSDATMTEIGDFPGKSVCRGNARACMQRADLAISNDADLRALHQAALELAAAARTQPRLRPSWDAYFLRIASLTASRSNCMKRRVGAVVARDKRMIAAGYNGTPFNVTNCNEGGCRRCNIGVAQGRQLDHCLCMHAEANALLEAGRERCVGSDLYVTCTPCLACAKMIVQSGVRRVVFGSWYDPQSGSLEMLKMGGVEAICFGDGGGPIGEESGGVSAGQLGGLPETDGLAQVPWEVSPPVSHLRASSLSSRETRSTSACSEEREKERDGDEQPEGNQGAGVVERREAAGSCSVFDTSSGSFSVERRGEISAESEQISPLGRRREGGDQGGPFTPPRMLVPTQCFPPNQTQSQADPGMAFTDPEWLRTMDTPDARGGHHGGAPAGSRRWSSEKGAIPMQACLLGNVGGKGQAHTEGGGGRNGNGNGGHT</sequence>
<dbReference type="VEuPathDB" id="CryptoDB:Cvel_11700"/>
<dbReference type="Gene3D" id="3.40.50.300">
    <property type="entry name" value="P-loop containing nucleotide triphosphate hydrolases"/>
    <property type="match status" value="1"/>
</dbReference>
<dbReference type="InterPro" id="IPR035105">
    <property type="entry name" value="Deoxycytidylate_deaminase_dom"/>
</dbReference>
<feature type="domain" description="CMP/dCMP-type deaminase" evidence="10">
    <location>
        <begin position="246"/>
        <end position="374"/>
    </location>
</feature>
<dbReference type="EMBL" id="CDMZ01005492">
    <property type="protein sequence ID" value="CEM53065.1"/>
    <property type="molecule type" value="Genomic_DNA"/>
</dbReference>
<dbReference type="InterPro" id="IPR016193">
    <property type="entry name" value="Cytidine_deaminase-like"/>
</dbReference>